<dbReference type="CDD" id="cd06828">
    <property type="entry name" value="PLPDE_III_DapDC"/>
    <property type="match status" value="1"/>
</dbReference>
<dbReference type="InterPro" id="IPR009006">
    <property type="entry name" value="Ala_racemase/Decarboxylase_C"/>
</dbReference>
<feature type="binding site" evidence="5">
    <location>
        <position position="343"/>
    </location>
    <ligand>
        <name>substrate</name>
    </ligand>
</feature>
<dbReference type="GO" id="GO:0008836">
    <property type="term" value="F:diaminopimelate decarboxylase activity"/>
    <property type="evidence" value="ECO:0007669"/>
    <property type="project" value="UniProtKB-UniRule"/>
</dbReference>
<accession>A0A1N7N340</accession>
<feature type="binding site" evidence="5">
    <location>
        <position position="302"/>
    </location>
    <ligand>
        <name>substrate</name>
    </ligand>
</feature>
<organism evidence="10 11">
    <name type="scientific">Alicyclobacillus vulcanalis</name>
    <dbReference type="NCBI Taxonomy" id="252246"/>
    <lineage>
        <taxon>Bacteria</taxon>
        <taxon>Bacillati</taxon>
        <taxon>Bacillota</taxon>
        <taxon>Bacilli</taxon>
        <taxon>Bacillales</taxon>
        <taxon>Alicyclobacillaceae</taxon>
        <taxon>Alicyclobacillus</taxon>
    </lineage>
</organism>
<dbReference type="Gene3D" id="3.20.20.10">
    <property type="entry name" value="Alanine racemase"/>
    <property type="match status" value="1"/>
</dbReference>
<keyword evidence="5" id="KW-0028">Amino-acid biosynthesis</keyword>
<keyword evidence="4 5" id="KW-0456">Lyase</keyword>
<keyword evidence="5 8" id="KW-0457">Lysine biosynthesis</keyword>
<protein>
    <recommendedName>
        <fullName evidence="5 6">Diaminopimelate decarboxylase</fullName>
        <shortName evidence="5">DAP decarboxylase</shortName>
        <shortName evidence="5">DAPDC</shortName>
        <ecNumber evidence="5 6">4.1.1.20</ecNumber>
    </recommendedName>
</protein>
<evidence type="ECO:0000256" key="3">
    <source>
        <dbReference type="ARBA" id="ARBA00022898"/>
    </source>
</evidence>
<evidence type="ECO:0000256" key="6">
    <source>
        <dbReference type="NCBIfam" id="TIGR01048"/>
    </source>
</evidence>
<dbReference type="Proteomes" id="UP000186156">
    <property type="component" value="Unassembled WGS sequence"/>
</dbReference>
<dbReference type="HAMAP" id="MF_02120">
    <property type="entry name" value="LysA"/>
    <property type="match status" value="1"/>
</dbReference>
<keyword evidence="3 5" id="KW-0663">Pyridoxal phosphate</keyword>
<feature type="binding site" evidence="5">
    <location>
        <position position="399"/>
    </location>
    <ligand>
        <name>pyridoxal 5'-phosphate</name>
        <dbReference type="ChEBI" id="CHEBI:597326"/>
    </ligand>
</feature>
<keyword evidence="11" id="KW-1185">Reference proteome</keyword>
<feature type="modified residue" description="N6-(pyridoxal phosphate)lysine" evidence="5 7">
    <location>
        <position position="76"/>
    </location>
</feature>
<dbReference type="GO" id="GO:0030170">
    <property type="term" value="F:pyridoxal phosphate binding"/>
    <property type="evidence" value="ECO:0007669"/>
    <property type="project" value="UniProtKB-UniRule"/>
</dbReference>
<evidence type="ECO:0000256" key="1">
    <source>
        <dbReference type="ARBA" id="ARBA00001933"/>
    </source>
</evidence>
<dbReference type="EMBL" id="FTOO01000007">
    <property type="protein sequence ID" value="SIS92762.1"/>
    <property type="molecule type" value="Genomic_DNA"/>
</dbReference>
<feature type="domain" description="Orn/DAP/Arg decarboxylase 2 N-terminal" evidence="9">
    <location>
        <begin position="53"/>
        <end position="305"/>
    </location>
</feature>
<feature type="binding site" evidence="5">
    <location>
        <position position="371"/>
    </location>
    <ligand>
        <name>substrate</name>
    </ligand>
</feature>
<evidence type="ECO:0000256" key="4">
    <source>
        <dbReference type="ARBA" id="ARBA00023239"/>
    </source>
</evidence>
<feature type="active site" description="Proton donor" evidence="7">
    <location>
        <position position="370"/>
    </location>
</feature>
<comment type="cofactor">
    <cofactor evidence="1 5 7 8">
        <name>pyridoxal 5'-phosphate</name>
        <dbReference type="ChEBI" id="CHEBI:597326"/>
    </cofactor>
</comment>
<proteinExistence type="inferred from homology"/>
<comment type="similarity">
    <text evidence="5">Belongs to the Orn/Lys/Arg decarboxylase class-II family. LysA subfamily.</text>
</comment>
<keyword evidence="2 5" id="KW-0210">Decarboxylase</keyword>
<dbReference type="AlphaFoldDB" id="A0A1N7N340"/>
<dbReference type="OrthoDB" id="9802241at2"/>
<name>A0A1N7N340_9BACL</name>
<evidence type="ECO:0000313" key="10">
    <source>
        <dbReference type="EMBL" id="SIS92762.1"/>
    </source>
</evidence>
<dbReference type="PANTHER" id="PTHR43727:SF2">
    <property type="entry name" value="GROUP IV DECARBOXYLASE"/>
    <property type="match status" value="1"/>
</dbReference>
<gene>
    <name evidence="5" type="primary">lysA</name>
    <name evidence="10" type="ORF">SAMN05421799_10731</name>
</gene>
<feature type="binding site" evidence="5">
    <location>
        <begin position="299"/>
        <end position="302"/>
    </location>
    <ligand>
        <name>pyridoxal 5'-phosphate</name>
        <dbReference type="ChEBI" id="CHEBI:597326"/>
    </ligand>
</feature>
<dbReference type="RefSeq" id="WP_084182554.1">
    <property type="nucleotide sequence ID" value="NZ_FTOO01000007.1"/>
</dbReference>
<comment type="subunit">
    <text evidence="5">Homodimer.</text>
</comment>
<feature type="binding site" evidence="5">
    <location>
        <position position="399"/>
    </location>
    <ligand>
        <name>substrate</name>
    </ligand>
</feature>
<evidence type="ECO:0000256" key="5">
    <source>
        <dbReference type="HAMAP-Rule" id="MF_02120"/>
    </source>
</evidence>
<sequence length="447" mass="48487">MKSEHLLDARTGVDAHFPRNAEGHLLIGGVSAVHLALQFGTPLIAYDEGLIRDTIRAFHRVFQEERVPYQISYASKAFCTMAICQLVHEEGLGIDVVSGGELYTALAAGVPASKLHLHGNNKTPEELEYAIESGIGAVIVDNFDEIDLLAELTAKAGRPVDVLVRVAPGVEAHTHDYISTGQQDSKFGFDLASHQVQEAFARLKGVETVRVIGIHAHIGSQIFDVNGFQLLAERMAAVYEQGLRDFELPFSVLNLGGGFGIQYTDEEAPPVADLLRGVIRAAKAAFAARGMAVPTLWIEPGRSIVGPAGVTLYRVGTRKIIPGVRNYVAIDGGMTDNPRLALYGAKYHATLANRLPDVPHRPWSVAGKCCESGDMLIWDLPLADPEPGDLLAVFATGAYTYAMASHYNRIPKPAVVFCRDGEAKLVVRRETWADVARLDEPLREPGP</sequence>
<dbReference type="InterPro" id="IPR000183">
    <property type="entry name" value="Orn/DAP/Arg_de-COase"/>
</dbReference>
<dbReference type="PRINTS" id="PR01179">
    <property type="entry name" value="ODADCRBXLASE"/>
</dbReference>
<comment type="function">
    <text evidence="5">Specifically catalyzes the decarboxylation of meso-diaminopimelate (meso-DAP) to L-lysine.</text>
</comment>
<comment type="pathway">
    <text evidence="5 8">Amino-acid biosynthesis; L-lysine biosynthesis via DAP pathway; L-lysine from DL-2,6-diaminopimelate: step 1/1.</text>
</comment>
<dbReference type="PRINTS" id="PR01181">
    <property type="entry name" value="DAPDCRBXLASE"/>
</dbReference>
<reference evidence="11" key="1">
    <citation type="submission" date="2017-01" db="EMBL/GenBank/DDBJ databases">
        <authorList>
            <person name="Varghese N."/>
            <person name="Submissions S."/>
        </authorList>
    </citation>
    <scope>NUCLEOTIDE SEQUENCE [LARGE SCALE GENOMIC DNA]</scope>
    <source>
        <strain evidence="11">DSM 16176</strain>
    </source>
</reference>
<evidence type="ECO:0000256" key="8">
    <source>
        <dbReference type="RuleBase" id="RU003738"/>
    </source>
</evidence>
<dbReference type="InterPro" id="IPR029066">
    <property type="entry name" value="PLP-binding_barrel"/>
</dbReference>
<dbReference type="Pfam" id="PF02784">
    <property type="entry name" value="Orn_Arg_deC_N"/>
    <property type="match status" value="1"/>
</dbReference>
<comment type="catalytic activity">
    <reaction evidence="5 8">
        <text>meso-2,6-diaminopimelate + H(+) = L-lysine + CO2</text>
        <dbReference type="Rhea" id="RHEA:15101"/>
        <dbReference type="ChEBI" id="CHEBI:15378"/>
        <dbReference type="ChEBI" id="CHEBI:16526"/>
        <dbReference type="ChEBI" id="CHEBI:32551"/>
        <dbReference type="ChEBI" id="CHEBI:57791"/>
        <dbReference type="EC" id="4.1.1.20"/>
    </reaction>
</comment>
<dbReference type="FunFam" id="3.20.20.10:FF:000003">
    <property type="entry name" value="Diaminopimelate decarboxylase"/>
    <property type="match status" value="1"/>
</dbReference>
<evidence type="ECO:0000256" key="7">
    <source>
        <dbReference type="PIRSR" id="PIRSR600183-50"/>
    </source>
</evidence>
<dbReference type="UniPathway" id="UPA00034">
    <property type="reaction ID" value="UER00027"/>
</dbReference>
<dbReference type="NCBIfam" id="TIGR01048">
    <property type="entry name" value="lysA"/>
    <property type="match status" value="1"/>
</dbReference>
<dbReference type="GO" id="GO:0009089">
    <property type="term" value="P:lysine biosynthetic process via diaminopimelate"/>
    <property type="evidence" value="ECO:0007669"/>
    <property type="project" value="UniProtKB-UniRule"/>
</dbReference>
<dbReference type="Gene3D" id="2.40.37.10">
    <property type="entry name" value="Lyase, Ornithine Decarboxylase, Chain A, domain 1"/>
    <property type="match status" value="1"/>
</dbReference>
<evidence type="ECO:0000313" key="11">
    <source>
        <dbReference type="Proteomes" id="UP000186156"/>
    </source>
</evidence>
<dbReference type="EC" id="4.1.1.20" evidence="5 6"/>
<dbReference type="InterPro" id="IPR022644">
    <property type="entry name" value="De-COase2_N"/>
</dbReference>
<evidence type="ECO:0000259" key="9">
    <source>
        <dbReference type="Pfam" id="PF02784"/>
    </source>
</evidence>
<dbReference type="STRING" id="252246.SAMN05421799_10731"/>
<feature type="binding site" evidence="5">
    <location>
        <position position="258"/>
    </location>
    <ligand>
        <name>pyridoxal 5'-phosphate</name>
        <dbReference type="ChEBI" id="CHEBI:597326"/>
    </ligand>
</feature>
<evidence type="ECO:0000256" key="2">
    <source>
        <dbReference type="ARBA" id="ARBA00022793"/>
    </source>
</evidence>
<dbReference type="SUPFAM" id="SSF51419">
    <property type="entry name" value="PLP-binding barrel"/>
    <property type="match status" value="1"/>
</dbReference>
<dbReference type="PANTHER" id="PTHR43727">
    <property type="entry name" value="DIAMINOPIMELATE DECARBOXYLASE"/>
    <property type="match status" value="1"/>
</dbReference>
<dbReference type="SUPFAM" id="SSF50621">
    <property type="entry name" value="Alanine racemase C-terminal domain-like"/>
    <property type="match status" value="1"/>
</dbReference>
<dbReference type="InterPro" id="IPR002986">
    <property type="entry name" value="DAP_deCOOHase_LysA"/>
</dbReference>
<feature type="binding site" evidence="5">
    <location>
        <position position="339"/>
    </location>
    <ligand>
        <name>substrate</name>
    </ligand>
</feature>